<accession>A0A368VBJ7</accession>
<evidence type="ECO:0000259" key="1">
    <source>
        <dbReference type="Pfam" id="PF03724"/>
    </source>
</evidence>
<dbReference type="Gene3D" id="2.40.128.270">
    <property type="match status" value="1"/>
</dbReference>
<evidence type="ECO:0000313" key="4">
    <source>
        <dbReference type="EMBL" id="RCW37024.1"/>
    </source>
</evidence>
<sequence>MSLAKNVMAMLLITGSLWGCSLNAEKEGGKPGSLAGSQWLVEEIDGEPVLEGSEVTIGFTDEGRVFGSSSCNRYNGGWHIQGQELVFSQMAATRMACPETLMQQENRFLKLLGDVHGYQFAADGRLVLETGQGVTILASPAAEQE</sequence>
<evidence type="ECO:0000313" key="3">
    <source>
        <dbReference type="EMBL" id="RBP76151.1"/>
    </source>
</evidence>
<organism evidence="4 5">
    <name type="scientific">Marinobacter nauticus</name>
    <name type="common">Marinobacter hydrocarbonoclasticus</name>
    <name type="synonym">Marinobacter aquaeolei</name>
    <dbReference type="NCBI Taxonomy" id="2743"/>
    <lineage>
        <taxon>Bacteria</taxon>
        <taxon>Pseudomonadati</taxon>
        <taxon>Pseudomonadota</taxon>
        <taxon>Gammaproteobacteria</taxon>
        <taxon>Pseudomonadales</taxon>
        <taxon>Marinobacteraceae</taxon>
        <taxon>Marinobacter</taxon>
    </lineage>
</organism>
<dbReference type="InterPro" id="IPR005184">
    <property type="entry name" value="DUF306_Meta_HslJ"/>
</dbReference>
<dbReference type="Pfam" id="PF03724">
    <property type="entry name" value="META"/>
    <property type="match status" value="1"/>
</dbReference>
<dbReference type="OMA" id="CNHWFAP"/>
<dbReference type="PANTHER" id="PTHR35535:SF1">
    <property type="entry name" value="HEAT SHOCK PROTEIN HSLJ"/>
    <property type="match status" value="1"/>
</dbReference>
<dbReference type="Proteomes" id="UP000469950">
    <property type="component" value="Unassembled WGS sequence"/>
</dbReference>
<evidence type="ECO:0000313" key="7">
    <source>
        <dbReference type="Proteomes" id="UP000469950"/>
    </source>
</evidence>
<dbReference type="InterPro" id="IPR038670">
    <property type="entry name" value="HslJ-like_sf"/>
</dbReference>
<dbReference type="PANTHER" id="PTHR35535">
    <property type="entry name" value="HEAT SHOCK PROTEIN HSLJ"/>
    <property type="match status" value="1"/>
</dbReference>
<protein>
    <submittedName>
        <fullName evidence="2">Glycoprotein/polysaccharide metabolism</fullName>
    </submittedName>
    <submittedName>
        <fullName evidence="4">Heat shock protein HslJ</fullName>
    </submittedName>
</protein>
<keyword evidence="4" id="KW-0346">Stress response</keyword>
<name>A0A368VBJ7_MARNT</name>
<dbReference type="AlphaFoldDB" id="A0A368VBJ7"/>
<evidence type="ECO:0000313" key="2">
    <source>
        <dbReference type="EMBL" id="KAE8546385.1"/>
    </source>
</evidence>
<keyword evidence="6" id="KW-1185">Reference proteome</keyword>
<dbReference type="EMBL" id="WBMP01000004">
    <property type="protein sequence ID" value="KAE8546385.1"/>
    <property type="molecule type" value="Genomic_DNA"/>
</dbReference>
<evidence type="ECO:0000313" key="6">
    <source>
        <dbReference type="Proteomes" id="UP000253065"/>
    </source>
</evidence>
<dbReference type="EMBL" id="QNSA01000002">
    <property type="protein sequence ID" value="RBP76151.1"/>
    <property type="molecule type" value="Genomic_DNA"/>
</dbReference>
<dbReference type="Proteomes" id="UP000252795">
    <property type="component" value="Unassembled WGS sequence"/>
</dbReference>
<reference evidence="2 7" key="2">
    <citation type="submission" date="2019-10" db="EMBL/GenBank/DDBJ databases">
        <title>Draft genome sequence of Marinobacter hydrocarbonoclasticus NCT7M from the microbiome of the marine copepod.</title>
        <authorList>
            <person name="Nuttall R."/>
            <person name="Sharma G."/>
            <person name="Moisander P."/>
        </authorList>
    </citation>
    <scope>NUCLEOTIDE SEQUENCE [LARGE SCALE GENOMIC DNA]</scope>
    <source>
        <strain evidence="2 7">NCT7M</strain>
    </source>
</reference>
<evidence type="ECO:0000313" key="5">
    <source>
        <dbReference type="Proteomes" id="UP000252795"/>
    </source>
</evidence>
<dbReference type="RefSeq" id="WP_011786952.1">
    <property type="nucleotide sequence ID" value="NZ_CAXQQL010000025.1"/>
</dbReference>
<reference evidence="4 5" key="1">
    <citation type="submission" date="2018-07" db="EMBL/GenBank/DDBJ databases">
        <title>Freshwater and sediment microbial communities from various areas in North America, analyzing microbe dynamics in response to fracking.</title>
        <authorList>
            <person name="Lamendella R."/>
        </authorList>
    </citation>
    <scope>NUCLEOTIDE SEQUENCE [LARGE SCALE GENOMIC DNA]</scope>
    <source>
        <strain evidence="4 5">114E</strain>
        <strain evidence="3 6">114E_o</strain>
    </source>
</reference>
<proteinExistence type="predicted"/>
<comment type="caution">
    <text evidence="4">The sequence shown here is derived from an EMBL/GenBank/DDBJ whole genome shotgun (WGS) entry which is preliminary data.</text>
</comment>
<gene>
    <name evidence="4" type="ORF">DET51_102170</name>
    <name evidence="3" type="ORF">DET64_102170</name>
    <name evidence="2" type="ORF">F6453_1127</name>
</gene>
<dbReference type="EMBL" id="QPJB01000002">
    <property type="protein sequence ID" value="RCW37024.1"/>
    <property type="molecule type" value="Genomic_DNA"/>
</dbReference>
<dbReference type="Proteomes" id="UP000253065">
    <property type="component" value="Unassembled WGS sequence"/>
</dbReference>
<dbReference type="InterPro" id="IPR053147">
    <property type="entry name" value="Hsp_HslJ-like"/>
</dbReference>
<feature type="domain" description="DUF306" evidence="1">
    <location>
        <begin position="33"/>
        <end position="137"/>
    </location>
</feature>